<dbReference type="GeneID" id="95501538"/>
<gene>
    <name evidence="2" type="ORF">OHA91_35835</name>
</gene>
<dbReference type="RefSeq" id="WP_328740761.1">
    <property type="nucleotide sequence ID" value="NZ_CP108036.1"/>
</dbReference>
<dbReference type="EMBL" id="CP108036">
    <property type="protein sequence ID" value="WUN83416.1"/>
    <property type="molecule type" value="Genomic_DNA"/>
</dbReference>
<proteinExistence type="predicted"/>
<sequence length="242" mass="25910">MEDFAANSAQARYELETERAAPRRCLRRAASRLNDAVFQQMAGSVKLNNKAQVMPHLIDQLCSCLEWTGRAPIAVFTHEAQGKGDLMLGVKTADALRENFPRTEANKNDIALLTAEALHKKQPGAFEDSGHPFTVLDGATPAAPQLDPGKAPTHAIVAPQLAATKNFQKSVGTWGSTVSSTTEYSKKEPLPPGAPGTGYTTGLGAGEVGITFDAGLGAYEQHQDGIEGEENKRAARLENSRR</sequence>
<evidence type="ECO:0000256" key="1">
    <source>
        <dbReference type="SAM" id="MobiDB-lite"/>
    </source>
</evidence>
<name>A0ABZ1QL44_9ACTN</name>
<reference evidence="2" key="1">
    <citation type="submission" date="2022-10" db="EMBL/GenBank/DDBJ databases">
        <title>The complete genomes of actinobacterial strains from the NBC collection.</title>
        <authorList>
            <person name="Joergensen T.S."/>
            <person name="Alvarez Arevalo M."/>
            <person name="Sterndorff E.B."/>
            <person name="Faurdal D."/>
            <person name="Vuksanovic O."/>
            <person name="Mourched A.-S."/>
            <person name="Charusanti P."/>
            <person name="Shaw S."/>
            <person name="Blin K."/>
            <person name="Weber T."/>
        </authorList>
    </citation>
    <scope>NUCLEOTIDE SEQUENCE</scope>
    <source>
        <strain evidence="2">NBC_00303</strain>
    </source>
</reference>
<feature type="compositionally biased region" description="Low complexity" evidence="1">
    <location>
        <begin position="173"/>
        <end position="182"/>
    </location>
</feature>
<evidence type="ECO:0000313" key="3">
    <source>
        <dbReference type="Proteomes" id="UP001432312"/>
    </source>
</evidence>
<protein>
    <submittedName>
        <fullName evidence="2">Uncharacterized protein</fullName>
    </submittedName>
</protein>
<feature type="region of interest" description="Disordered" evidence="1">
    <location>
        <begin position="221"/>
        <end position="242"/>
    </location>
</feature>
<evidence type="ECO:0000313" key="2">
    <source>
        <dbReference type="EMBL" id="WUN83416.1"/>
    </source>
</evidence>
<accession>A0ABZ1QL44</accession>
<dbReference type="Proteomes" id="UP001432312">
    <property type="component" value="Chromosome"/>
</dbReference>
<organism evidence="2 3">
    <name type="scientific">Streptomyces erythrochromogenes</name>
    <dbReference type="NCBI Taxonomy" id="285574"/>
    <lineage>
        <taxon>Bacteria</taxon>
        <taxon>Bacillati</taxon>
        <taxon>Actinomycetota</taxon>
        <taxon>Actinomycetes</taxon>
        <taxon>Kitasatosporales</taxon>
        <taxon>Streptomycetaceae</taxon>
        <taxon>Streptomyces</taxon>
    </lineage>
</organism>
<feature type="region of interest" description="Disordered" evidence="1">
    <location>
        <begin position="173"/>
        <end position="198"/>
    </location>
</feature>
<keyword evidence="3" id="KW-1185">Reference proteome</keyword>